<comment type="caution">
    <text evidence="3">The sequence shown here is derived from an EMBL/GenBank/DDBJ whole genome shotgun (WGS) entry which is preliminary data.</text>
</comment>
<evidence type="ECO:0000313" key="4">
    <source>
        <dbReference type="Proteomes" id="UP001341840"/>
    </source>
</evidence>
<dbReference type="Proteomes" id="UP001341840">
    <property type="component" value="Unassembled WGS sequence"/>
</dbReference>
<sequence length="205" mass="23084">MGNAPRQPNFDPHSKTYNPGWRHHPNFGWGGQGNQFQQGNQFNQGHRQYNNNFQQSNHSFVQPNTSKQPSELELALQKLTLSTTAFIDGTNNFMNETKATLKNQEAAIQNLEVQVGQIAKQLSEKPRNTLPSDTIPNPIEECKAISLRSGKVVGEETTQSDKEVPNEDKKKKEAPAPSLPIPTVKPYEPRIPYPQRLQGQSKEKQ</sequence>
<feature type="region of interest" description="Disordered" evidence="2">
    <location>
        <begin position="1"/>
        <end position="24"/>
    </location>
</feature>
<protein>
    <submittedName>
        <fullName evidence="3">Uncharacterized protein</fullName>
    </submittedName>
</protein>
<evidence type="ECO:0000256" key="2">
    <source>
        <dbReference type="SAM" id="MobiDB-lite"/>
    </source>
</evidence>
<organism evidence="3 4">
    <name type="scientific">Stylosanthes scabra</name>
    <dbReference type="NCBI Taxonomy" id="79078"/>
    <lineage>
        <taxon>Eukaryota</taxon>
        <taxon>Viridiplantae</taxon>
        <taxon>Streptophyta</taxon>
        <taxon>Embryophyta</taxon>
        <taxon>Tracheophyta</taxon>
        <taxon>Spermatophyta</taxon>
        <taxon>Magnoliopsida</taxon>
        <taxon>eudicotyledons</taxon>
        <taxon>Gunneridae</taxon>
        <taxon>Pentapetalae</taxon>
        <taxon>rosids</taxon>
        <taxon>fabids</taxon>
        <taxon>Fabales</taxon>
        <taxon>Fabaceae</taxon>
        <taxon>Papilionoideae</taxon>
        <taxon>50 kb inversion clade</taxon>
        <taxon>dalbergioids sensu lato</taxon>
        <taxon>Dalbergieae</taxon>
        <taxon>Pterocarpus clade</taxon>
        <taxon>Stylosanthes</taxon>
    </lineage>
</organism>
<feature type="region of interest" description="Disordered" evidence="2">
    <location>
        <begin position="146"/>
        <end position="205"/>
    </location>
</feature>
<name>A0ABU6SA89_9FABA</name>
<keyword evidence="1" id="KW-0175">Coiled coil</keyword>
<gene>
    <name evidence="3" type="ORF">PIB30_025774</name>
</gene>
<proteinExistence type="predicted"/>
<evidence type="ECO:0000256" key="1">
    <source>
        <dbReference type="SAM" id="Coils"/>
    </source>
</evidence>
<keyword evidence="4" id="KW-1185">Reference proteome</keyword>
<accession>A0ABU6SA89</accession>
<feature type="compositionally biased region" description="Basic and acidic residues" evidence="2">
    <location>
        <begin position="159"/>
        <end position="174"/>
    </location>
</feature>
<dbReference type="EMBL" id="JASCZI010060510">
    <property type="protein sequence ID" value="MED6133139.1"/>
    <property type="molecule type" value="Genomic_DNA"/>
</dbReference>
<reference evidence="3 4" key="1">
    <citation type="journal article" date="2023" name="Plants (Basel)">
        <title>Bridging the Gap: Combining Genomics and Transcriptomics Approaches to Understand Stylosanthes scabra, an Orphan Legume from the Brazilian Caatinga.</title>
        <authorList>
            <person name="Ferreira-Neto J.R.C."/>
            <person name="da Silva M.D."/>
            <person name="Binneck E."/>
            <person name="de Melo N.F."/>
            <person name="da Silva R.H."/>
            <person name="de Melo A.L.T.M."/>
            <person name="Pandolfi V."/>
            <person name="Bustamante F.O."/>
            <person name="Brasileiro-Vidal A.C."/>
            <person name="Benko-Iseppon A.M."/>
        </authorList>
    </citation>
    <scope>NUCLEOTIDE SEQUENCE [LARGE SCALE GENOMIC DNA]</scope>
    <source>
        <tissue evidence="3">Leaves</tissue>
    </source>
</reference>
<evidence type="ECO:0000313" key="3">
    <source>
        <dbReference type="EMBL" id="MED6133139.1"/>
    </source>
</evidence>
<feature type="coiled-coil region" evidence="1">
    <location>
        <begin position="94"/>
        <end position="121"/>
    </location>
</feature>